<evidence type="ECO:0000256" key="1">
    <source>
        <dbReference type="ARBA" id="ARBA00022603"/>
    </source>
</evidence>
<dbReference type="InterPro" id="IPR012340">
    <property type="entry name" value="NA-bd_OB-fold"/>
</dbReference>
<dbReference type="FunFam" id="2.40.50.140:FF:000097">
    <property type="entry name" value="23S rRNA (uracil(1939)-C(5))-methyltransferase RlmD"/>
    <property type="match status" value="1"/>
</dbReference>
<dbReference type="KEGG" id="hsc:HVS_14005"/>
<dbReference type="Pfam" id="PF05958">
    <property type="entry name" value="tRNA_U5-meth_tr"/>
    <property type="match status" value="1"/>
</dbReference>
<feature type="binding site" evidence="4">
    <location>
        <position position="380"/>
    </location>
    <ligand>
        <name>S-adenosyl-L-methionine</name>
        <dbReference type="ChEBI" id="CHEBI:59789"/>
    </ligand>
</feature>
<feature type="active site" evidence="5">
    <location>
        <position position="407"/>
    </location>
</feature>
<dbReference type="PROSITE" id="PS01231">
    <property type="entry name" value="TRMA_2"/>
    <property type="match status" value="1"/>
</dbReference>
<protein>
    <submittedName>
        <fullName evidence="7">23S rRNA (Uracil-C(5))-methyltransferase RlmCD</fullName>
        <ecNumber evidence="7">2.1.1.189</ecNumber>
    </submittedName>
</protein>
<evidence type="ECO:0000256" key="3">
    <source>
        <dbReference type="ARBA" id="ARBA00022691"/>
    </source>
</evidence>
<dbReference type="InterPro" id="IPR030391">
    <property type="entry name" value="MeTrfase_TrmA_CS"/>
</dbReference>
<dbReference type="AlphaFoldDB" id="A0A2K9EEV2"/>
<evidence type="ECO:0000313" key="7">
    <source>
        <dbReference type="EMBL" id="AUG58664.1"/>
    </source>
</evidence>
<dbReference type="SUPFAM" id="SSF50249">
    <property type="entry name" value="Nucleic acid-binding proteins"/>
    <property type="match status" value="1"/>
</dbReference>
<dbReference type="FunFam" id="2.40.50.1070:FF:000003">
    <property type="entry name" value="23S rRNA (Uracil-5-)-methyltransferase RumA"/>
    <property type="match status" value="1"/>
</dbReference>
<keyword evidence="3 4" id="KW-0949">S-adenosyl-L-methionine</keyword>
<feature type="active site" description="Nucleophile" evidence="4">
    <location>
        <position position="407"/>
    </location>
</feature>
<dbReference type="Gene3D" id="2.40.50.140">
    <property type="entry name" value="Nucleic acid-binding proteins"/>
    <property type="match status" value="1"/>
</dbReference>
<dbReference type="Gene3D" id="2.40.50.1070">
    <property type="match status" value="1"/>
</dbReference>
<dbReference type="Gene3D" id="3.40.50.150">
    <property type="entry name" value="Vaccinia Virus protein VP39"/>
    <property type="match status" value="1"/>
</dbReference>
<dbReference type="InterPro" id="IPR030390">
    <property type="entry name" value="MeTrfase_TrmA_AS"/>
</dbReference>
<dbReference type="GO" id="GO:0070041">
    <property type="term" value="F:rRNA (uridine-C5-)-methyltransferase activity"/>
    <property type="evidence" value="ECO:0007669"/>
    <property type="project" value="TreeGrafter"/>
</dbReference>
<dbReference type="InterPro" id="IPR002792">
    <property type="entry name" value="TRAM_dom"/>
</dbReference>
<sequence>MIPIKKNEIHTVKINGITHDGLGVGRIYNFTVFVDGAIENEEVEIKIIKLYKSYGIGKLMKIITPSPDRVVPFCEVYKRCGGCGLQHMSSEAGLRFKENLVRENLKRIGKLEDVEVYDIISMEEPFRYRNKAQYPVGMKKGEVQIGFYAKRSHDIIEGQACGIQHKLADKVKTIVKKYIIENNVSVYDETTGKGLVRHVMTRVGFKTGEVMVVLVLNGENLPKKDVLIDALISEVPEIKSIVVNVNREKTNVILGNKNIVIYGKGSITDYIGKYKFNISPNSFFQVNPVQTEVLYNKVLEYAGLTQNEVVFDLYCGIGTISLFLSRKAKKVYGIEVVEEAIEDAKENARINGIGNVEFILGEVEKVLPGMGIKADVVVVDPPRKGCDENLLETLVKMKPSRIVYVSCNPSTLARDLRYLSEGGFKVEKVQPVDMFPWTQHVECVVLMSRL</sequence>
<dbReference type="SUPFAM" id="SSF53335">
    <property type="entry name" value="S-adenosyl-L-methionine-dependent methyltransferases"/>
    <property type="match status" value="1"/>
</dbReference>
<accession>A0A2K9EEV2</accession>
<feature type="domain" description="TRAM" evidence="6">
    <location>
        <begin position="3"/>
        <end position="61"/>
    </location>
</feature>
<proteinExistence type="inferred from homology"/>
<dbReference type="PROSITE" id="PS50926">
    <property type="entry name" value="TRAM"/>
    <property type="match status" value="1"/>
</dbReference>
<keyword evidence="2 4" id="KW-0808">Transferase</keyword>
<evidence type="ECO:0000256" key="4">
    <source>
        <dbReference type="PROSITE-ProRule" id="PRU01024"/>
    </source>
</evidence>
<gene>
    <name evidence="7" type="primary">rlmCD</name>
    <name evidence="7" type="ORF">HVS_14005</name>
</gene>
<feature type="binding site" evidence="4">
    <location>
        <position position="335"/>
    </location>
    <ligand>
        <name>S-adenosyl-L-methionine</name>
        <dbReference type="ChEBI" id="CHEBI:59789"/>
    </ligand>
</feature>
<dbReference type="PROSITE" id="PS51687">
    <property type="entry name" value="SAM_MT_RNA_M5U"/>
    <property type="match status" value="1"/>
</dbReference>
<keyword evidence="1 4" id="KW-0489">Methyltransferase</keyword>
<dbReference type="EC" id="2.1.1.189" evidence="7"/>
<dbReference type="Pfam" id="PF01938">
    <property type="entry name" value="TRAM"/>
    <property type="match status" value="1"/>
</dbReference>
<dbReference type="InterPro" id="IPR010280">
    <property type="entry name" value="U5_MeTrfase_fam"/>
</dbReference>
<feature type="binding site" evidence="4">
    <location>
        <position position="285"/>
    </location>
    <ligand>
        <name>S-adenosyl-L-methionine</name>
        <dbReference type="ChEBI" id="CHEBI:59789"/>
    </ligand>
</feature>
<dbReference type="PROSITE" id="PS01230">
    <property type="entry name" value="TRMA_1"/>
    <property type="match status" value="1"/>
</dbReference>
<evidence type="ECO:0000256" key="2">
    <source>
        <dbReference type="ARBA" id="ARBA00022679"/>
    </source>
</evidence>
<dbReference type="NCBIfam" id="TIGR00479">
    <property type="entry name" value="rumA"/>
    <property type="match status" value="1"/>
</dbReference>
<organism evidence="7 8">
    <name type="scientific">Acetivibrio saccincola</name>
    <dbReference type="NCBI Taxonomy" id="1677857"/>
    <lineage>
        <taxon>Bacteria</taxon>
        <taxon>Bacillati</taxon>
        <taxon>Bacillota</taxon>
        <taxon>Clostridia</taxon>
        <taxon>Eubacteriales</taxon>
        <taxon>Oscillospiraceae</taxon>
        <taxon>Acetivibrio</taxon>
    </lineage>
</organism>
<dbReference type="PANTHER" id="PTHR11061:SF30">
    <property type="entry name" value="TRNA (URACIL(54)-C(5))-METHYLTRANSFERASE"/>
    <property type="match status" value="1"/>
</dbReference>
<dbReference type="PANTHER" id="PTHR11061">
    <property type="entry name" value="RNA M5U METHYLTRANSFERASE"/>
    <property type="match status" value="1"/>
</dbReference>
<dbReference type="InterPro" id="IPR029063">
    <property type="entry name" value="SAM-dependent_MTases_sf"/>
</dbReference>
<name>A0A2K9EEV2_9FIRM</name>
<dbReference type="FunFam" id="3.40.50.150:FF:000009">
    <property type="entry name" value="23S rRNA (Uracil(1939)-C(5))-methyltransferase RlmD"/>
    <property type="match status" value="1"/>
</dbReference>
<evidence type="ECO:0000256" key="5">
    <source>
        <dbReference type="PROSITE-ProRule" id="PRU10015"/>
    </source>
</evidence>
<dbReference type="GO" id="GO:0070475">
    <property type="term" value="P:rRNA base methylation"/>
    <property type="evidence" value="ECO:0007669"/>
    <property type="project" value="TreeGrafter"/>
</dbReference>
<evidence type="ECO:0000259" key="6">
    <source>
        <dbReference type="PROSITE" id="PS50926"/>
    </source>
</evidence>
<dbReference type="CDD" id="cd02440">
    <property type="entry name" value="AdoMet_MTases"/>
    <property type="match status" value="1"/>
</dbReference>
<evidence type="ECO:0000313" key="8">
    <source>
        <dbReference type="Proteomes" id="UP000233534"/>
    </source>
</evidence>
<dbReference type="EMBL" id="CP025197">
    <property type="protein sequence ID" value="AUG58664.1"/>
    <property type="molecule type" value="Genomic_DNA"/>
</dbReference>
<feature type="binding site" evidence="4">
    <location>
        <position position="314"/>
    </location>
    <ligand>
        <name>S-adenosyl-L-methionine</name>
        <dbReference type="ChEBI" id="CHEBI:59789"/>
    </ligand>
</feature>
<reference evidence="7 8" key="1">
    <citation type="submission" date="2017-12" db="EMBL/GenBank/DDBJ databases">
        <title>Complete genome sequence of Herbivorax saccincola GGR1, a novel Cellulosome-producing hydrolytic bacterium in a thermophilic biogas plant, established by Illumina and Nanopore MinION sequencing.</title>
        <authorList>
            <person name="Pechtl A."/>
            <person name="Ruckert C."/>
            <person name="Koeck D.E."/>
            <person name="Maus I."/>
            <person name="Winkler A."/>
            <person name="Kalinowski J."/>
            <person name="Puhler A."/>
            <person name="Schwarz W.W."/>
            <person name="Zverlov V.V."/>
            <person name="Schluter A."/>
            <person name="Liebl W."/>
        </authorList>
    </citation>
    <scope>NUCLEOTIDE SEQUENCE [LARGE SCALE GENOMIC DNA]</scope>
    <source>
        <strain evidence="8">SR1</strain>
    </source>
</reference>
<comment type="similarity">
    <text evidence="4">Belongs to the class I-like SAM-binding methyltransferase superfamily. RNA M5U methyltransferase family.</text>
</comment>
<keyword evidence="8" id="KW-1185">Reference proteome</keyword>
<dbReference type="Proteomes" id="UP000233534">
    <property type="component" value="Chromosome"/>
</dbReference>